<reference evidence="2" key="1">
    <citation type="submission" date="2020-05" db="EMBL/GenBank/DDBJ databases">
        <title>Mycena genomes resolve the evolution of fungal bioluminescence.</title>
        <authorList>
            <person name="Tsai I.J."/>
        </authorList>
    </citation>
    <scope>NUCLEOTIDE SEQUENCE</scope>
    <source>
        <strain evidence="2">CCC161011</strain>
    </source>
</reference>
<dbReference type="Proteomes" id="UP000620124">
    <property type="component" value="Unassembled WGS sequence"/>
</dbReference>
<accession>A0A8H7DIM3</accession>
<comment type="caution">
    <text evidence="2">The sequence shown here is derived from an EMBL/GenBank/DDBJ whole genome shotgun (WGS) entry which is preliminary data.</text>
</comment>
<feature type="compositionally biased region" description="Acidic residues" evidence="1">
    <location>
        <begin position="465"/>
        <end position="479"/>
    </location>
</feature>
<dbReference type="AlphaFoldDB" id="A0A8H7DIM3"/>
<dbReference type="EMBL" id="JACAZI010000001">
    <property type="protein sequence ID" value="KAF7372701.1"/>
    <property type="molecule type" value="Genomic_DNA"/>
</dbReference>
<gene>
    <name evidence="2" type="ORF">MVEN_00133500</name>
</gene>
<feature type="compositionally biased region" description="Basic and acidic residues" evidence="1">
    <location>
        <begin position="455"/>
        <end position="464"/>
    </location>
</feature>
<sequence length="609" mass="66584">MSTLPPAKPSPGPLVFQGKLGRLKKKDLQDICRELGMNEKDVKKQKDILLKHVESVLDSNPSLAKDPRFKDLERDKSAGQKAKRTSAAKISEDKSEASKAPKALTGANLKLRNQKDASKVKSNKGGSSPLPDMTESSEEDAQSEVHHQSDEEEQEEHESGGEKGGKEKDIPPSPPHTPPPIVLVSVKHPLQPLLPGEQVYVDNIKIFRSTTADGTVQHEAELTELLPKVIDNNSPIKADRAGRFSRPGVHKPEELMPVGSVAQHLDGSVLPSNLTFGRANRVLLADRGDEYGVTLYFQPSTTGQVPVPVTELTGAKTDKPLEIAKARPRGGQLEVPIRRQEIVTDQFRTFIQQFANNPKFSAKTNLTAGQCLDSYLEASSFLALFKGFKKANLGYYISADFNAPSQVTMQGWEQFRHCSFTQIILLKAGGLGNSSTRDNLKLFKRAKEIGGDIGKWVKAERPDPDAEDADSDDFDSDDSDAPKKSPYESMKRKDFVEIVDVLWKEREDQKPVPFKGHSSSKSKSKKSGASSSKRDAGSSKHASSSKRDTSGSKHASSSKLKKRGHMGDSDDQGGNGDGSEEEERPKKKAKGKKKMTSDDMDGSATGYES</sequence>
<evidence type="ECO:0000313" key="2">
    <source>
        <dbReference type="EMBL" id="KAF7372701.1"/>
    </source>
</evidence>
<evidence type="ECO:0000313" key="3">
    <source>
        <dbReference type="Proteomes" id="UP000620124"/>
    </source>
</evidence>
<feature type="region of interest" description="Disordered" evidence="1">
    <location>
        <begin position="509"/>
        <end position="609"/>
    </location>
</feature>
<feature type="compositionally biased region" description="Basic and acidic residues" evidence="1">
    <location>
        <begin position="157"/>
        <end position="170"/>
    </location>
</feature>
<feature type="region of interest" description="Disordered" evidence="1">
    <location>
        <begin position="57"/>
        <end position="183"/>
    </location>
</feature>
<feature type="compositionally biased region" description="Basic and acidic residues" evidence="1">
    <location>
        <begin position="65"/>
        <end position="78"/>
    </location>
</feature>
<feature type="compositionally biased region" description="Pro residues" evidence="1">
    <location>
        <begin position="171"/>
        <end position="181"/>
    </location>
</feature>
<name>A0A8H7DIM3_9AGAR</name>
<feature type="region of interest" description="Disordered" evidence="1">
    <location>
        <begin position="455"/>
        <end position="488"/>
    </location>
</feature>
<evidence type="ECO:0000256" key="1">
    <source>
        <dbReference type="SAM" id="MobiDB-lite"/>
    </source>
</evidence>
<protein>
    <submittedName>
        <fullName evidence="2">Uncharacterized protein</fullName>
    </submittedName>
</protein>
<organism evidence="2 3">
    <name type="scientific">Mycena venus</name>
    <dbReference type="NCBI Taxonomy" id="2733690"/>
    <lineage>
        <taxon>Eukaryota</taxon>
        <taxon>Fungi</taxon>
        <taxon>Dikarya</taxon>
        <taxon>Basidiomycota</taxon>
        <taxon>Agaricomycotina</taxon>
        <taxon>Agaricomycetes</taxon>
        <taxon>Agaricomycetidae</taxon>
        <taxon>Agaricales</taxon>
        <taxon>Marasmiineae</taxon>
        <taxon>Mycenaceae</taxon>
        <taxon>Mycena</taxon>
    </lineage>
</organism>
<proteinExistence type="predicted"/>
<feature type="compositionally biased region" description="Basic and acidic residues" evidence="1">
    <location>
        <begin position="90"/>
        <end position="99"/>
    </location>
</feature>
<keyword evidence="3" id="KW-1185">Reference proteome</keyword>
<dbReference type="OrthoDB" id="3047035at2759"/>